<dbReference type="Gene3D" id="6.10.30.10">
    <property type="match status" value="1"/>
</dbReference>
<organism evidence="4 5">
    <name type="scientific">Bradyrhizobium zhanjiangense</name>
    <dbReference type="NCBI Taxonomy" id="1325107"/>
    <lineage>
        <taxon>Bacteria</taxon>
        <taxon>Pseudomonadati</taxon>
        <taxon>Pseudomonadota</taxon>
        <taxon>Alphaproteobacteria</taxon>
        <taxon>Hyphomicrobiales</taxon>
        <taxon>Nitrobacteraceae</taxon>
        <taxon>Bradyrhizobium</taxon>
    </lineage>
</organism>
<dbReference type="InterPro" id="IPR052513">
    <property type="entry name" value="Thioester_dehydratase-like"/>
</dbReference>
<dbReference type="InterPro" id="IPR002878">
    <property type="entry name" value="ChsH2_C"/>
</dbReference>
<comment type="caution">
    <text evidence="4">The sequence shown here is derived from an EMBL/GenBank/DDBJ whole genome shotgun (WGS) entry which is preliminary data.</text>
</comment>
<evidence type="ECO:0000313" key="5">
    <source>
        <dbReference type="Proteomes" id="UP000290174"/>
    </source>
</evidence>
<protein>
    <submittedName>
        <fullName evidence="4">SDR family NAD(P)-dependent oxidoreductase</fullName>
    </submittedName>
</protein>
<dbReference type="SUPFAM" id="SSF51735">
    <property type="entry name" value="NAD(P)-binding Rossmann-fold domains"/>
    <property type="match status" value="1"/>
</dbReference>
<dbReference type="Proteomes" id="UP000290174">
    <property type="component" value="Unassembled WGS sequence"/>
</dbReference>
<evidence type="ECO:0000259" key="2">
    <source>
        <dbReference type="Pfam" id="PF01796"/>
    </source>
</evidence>
<dbReference type="PRINTS" id="PR00081">
    <property type="entry name" value="GDHRDH"/>
</dbReference>
<evidence type="ECO:0000259" key="3">
    <source>
        <dbReference type="Pfam" id="PF12172"/>
    </source>
</evidence>
<dbReference type="InterPro" id="IPR022002">
    <property type="entry name" value="ChsH2_Znr"/>
</dbReference>
<dbReference type="InterPro" id="IPR002347">
    <property type="entry name" value="SDR_fam"/>
</dbReference>
<dbReference type="EMBL" id="RKMK01000002">
    <property type="protein sequence ID" value="RXH02326.1"/>
    <property type="molecule type" value="Genomic_DNA"/>
</dbReference>
<proteinExistence type="predicted"/>
<dbReference type="Pfam" id="PF00106">
    <property type="entry name" value="adh_short"/>
    <property type="match status" value="1"/>
</dbReference>
<dbReference type="InterPro" id="IPR036291">
    <property type="entry name" value="NAD(P)-bd_dom_sf"/>
</dbReference>
<evidence type="ECO:0000313" key="4">
    <source>
        <dbReference type="EMBL" id="RXH02326.1"/>
    </source>
</evidence>
<feature type="region of interest" description="Disordered" evidence="1">
    <location>
        <begin position="1"/>
        <end position="34"/>
    </location>
</feature>
<sequence>MIDPIEPPRRKNPLLRTRLPTAPSRARSRTSHGFTRAAAEGRFMLQRCEGCGTFTYPAREACPSCLSATLAFVDAPARGLLLAETTARVPSDVYFRERAPWRVGLVKMDCGPTIVAHLHADCIEGAPVRMSFQLDKSGQAVAFARPEGETPDMADDRQWREMTADPKFRRVLVTNGRSAIGREAALALKAAGTKTVFVGIAERWRPFAGEELLRGQDGIELVPLDAADEKSVGDLAADVGGKVDILVNTTEYVRPGGLLDRKGTSIARDEIDQAYLGFINLAQAFGPIMRMRGADGINNSVAWVNILSVHALANWPAFGAYSASQAACLSLSHCLRAELRPGGIKLMNVFTGPVDTEWFQTVPPPKVAPRAVAQAVVAGLRDGLEEMYVGDVAEEIRQRLAANPKALERELDR</sequence>
<dbReference type="Gene3D" id="3.40.50.720">
    <property type="entry name" value="NAD(P)-binding Rossmann-like Domain"/>
    <property type="match status" value="1"/>
</dbReference>
<name>A0A4Q0QZ31_9BRAD</name>
<reference evidence="4 5" key="1">
    <citation type="submission" date="2018-11" db="EMBL/GenBank/DDBJ databases">
        <title>Bradyrhizobium sp. nov., isolated from effective nodules of peanut in China.</title>
        <authorList>
            <person name="Li Y."/>
        </authorList>
    </citation>
    <scope>NUCLEOTIDE SEQUENCE [LARGE SCALE GENOMIC DNA]</scope>
    <source>
        <strain evidence="4 5">CCBAU 51770</strain>
    </source>
</reference>
<dbReference type="RefSeq" id="WP_128934703.1">
    <property type="nucleotide sequence ID" value="NZ_CP022221.1"/>
</dbReference>
<dbReference type="InterPro" id="IPR012340">
    <property type="entry name" value="NA-bd_OB-fold"/>
</dbReference>
<accession>A0A4Q0QZ31</accession>
<dbReference type="PANTHER" id="PTHR34075">
    <property type="entry name" value="BLR3430 PROTEIN"/>
    <property type="match status" value="1"/>
</dbReference>
<feature type="domain" description="ChsH2 C-terminal OB-fold" evidence="2">
    <location>
        <begin position="73"/>
        <end position="133"/>
    </location>
</feature>
<feature type="domain" description="ChsH2 rubredoxin-like zinc ribbon" evidence="3">
    <location>
        <begin position="37"/>
        <end position="70"/>
    </location>
</feature>
<dbReference type="AlphaFoldDB" id="A0A4Q0QZ31"/>
<evidence type="ECO:0000256" key="1">
    <source>
        <dbReference type="SAM" id="MobiDB-lite"/>
    </source>
</evidence>
<dbReference type="Pfam" id="PF01796">
    <property type="entry name" value="OB_ChsH2_C"/>
    <property type="match status" value="1"/>
</dbReference>
<dbReference type="PANTHER" id="PTHR34075:SF5">
    <property type="entry name" value="BLR3430 PROTEIN"/>
    <property type="match status" value="1"/>
</dbReference>
<dbReference type="Pfam" id="PF12172">
    <property type="entry name" value="zf-ChsH2"/>
    <property type="match status" value="1"/>
</dbReference>
<dbReference type="SUPFAM" id="SSF50249">
    <property type="entry name" value="Nucleic acid-binding proteins"/>
    <property type="match status" value="1"/>
</dbReference>
<gene>
    <name evidence="4" type="ORF">EAS61_02330</name>
</gene>